<evidence type="ECO:0000313" key="2">
    <source>
        <dbReference type="Proteomes" id="UP000187203"/>
    </source>
</evidence>
<accession>A0A1R3HDA8</accession>
<dbReference type="Proteomes" id="UP000187203">
    <property type="component" value="Unassembled WGS sequence"/>
</dbReference>
<evidence type="ECO:0000313" key="1">
    <source>
        <dbReference type="EMBL" id="OMO68324.1"/>
    </source>
</evidence>
<reference evidence="2" key="1">
    <citation type="submission" date="2013-09" db="EMBL/GenBank/DDBJ databases">
        <title>Corchorus olitorius genome sequencing.</title>
        <authorList>
            <person name="Alam M."/>
            <person name="Haque M.S."/>
            <person name="Islam M.S."/>
            <person name="Emdad E.M."/>
            <person name="Islam M.M."/>
            <person name="Ahmed B."/>
            <person name="Halim A."/>
            <person name="Hossen Q.M.M."/>
            <person name="Hossain M.Z."/>
            <person name="Ahmed R."/>
            <person name="Khan M.M."/>
            <person name="Islam R."/>
            <person name="Rashid M.M."/>
            <person name="Khan S.A."/>
            <person name="Rahman M.S."/>
            <person name="Alam M."/>
            <person name="Yahiya A.S."/>
            <person name="Khan M.S."/>
            <person name="Azam M.S."/>
            <person name="Haque T."/>
            <person name="Lashkar M.Z.H."/>
            <person name="Akhand A.I."/>
            <person name="Morshed G."/>
            <person name="Roy S."/>
            <person name="Uddin K.S."/>
            <person name="Rabeya T."/>
            <person name="Hossain A.S."/>
            <person name="Chowdhury A."/>
            <person name="Snigdha A.R."/>
            <person name="Mortoza M.S."/>
            <person name="Matin S.A."/>
            <person name="Hoque S.M.E."/>
            <person name="Islam M.K."/>
            <person name="Roy D.K."/>
            <person name="Haider R."/>
            <person name="Moosa M.M."/>
            <person name="Elias S.M."/>
            <person name="Hasan A.M."/>
            <person name="Jahan S."/>
            <person name="Shafiuddin M."/>
            <person name="Mahmood N."/>
            <person name="Shommy N.S."/>
        </authorList>
    </citation>
    <scope>NUCLEOTIDE SEQUENCE [LARGE SCALE GENOMIC DNA]</scope>
    <source>
        <strain evidence="2">cv. O-4</strain>
    </source>
</reference>
<dbReference type="PANTHER" id="PTHR35021:SF8">
    <property type="entry name" value="FIBER PROTEIN FB17"/>
    <property type="match status" value="1"/>
</dbReference>
<dbReference type="OrthoDB" id="988762at2759"/>
<dbReference type="PANTHER" id="PTHR35021">
    <property type="match status" value="1"/>
</dbReference>
<proteinExistence type="predicted"/>
<organism evidence="1 2">
    <name type="scientific">Corchorus olitorius</name>
    <dbReference type="NCBI Taxonomy" id="93759"/>
    <lineage>
        <taxon>Eukaryota</taxon>
        <taxon>Viridiplantae</taxon>
        <taxon>Streptophyta</taxon>
        <taxon>Embryophyta</taxon>
        <taxon>Tracheophyta</taxon>
        <taxon>Spermatophyta</taxon>
        <taxon>Magnoliopsida</taxon>
        <taxon>eudicotyledons</taxon>
        <taxon>Gunneridae</taxon>
        <taxon>Pentapetalae</taxon>
        <taxon>rosids</taxon>
        <taxon>malvids</taxon>
        <taxon>Malvales</taxon>
        <taxon>Malvaceae</taxon>
        <taxon>Grewioideae</taxon>
        <taxon>Apeibeae</taxon>
        <taxon>Corchorus</taxon>
    </lineage>
</organism>
<name>A0A1R3HDA8_9ROSI</name>
<dbReference type="AlphaFoldDB" id="A0A1R3HDA8"/>
<protein>
    <submittedName>
        <fullName evidence="1">Uncharacterized protein</fullName>
    </submittedName>
</protein>
<keyword evidence="2" id="KW-1185">Reference proteome</keyword>
<dbReference type="EMBL" id="AWUE01020397">
    <property type="protein sequence ID" value="OMO68324.1"/>
    <property type="molecule type" value="Genomic_DNA"/>
</dbReference>
<sequence>MNFSTSSGKSPELDSLLNSYKDSSPNRVVQIVMFPPPPPFELKELEATLKDLHLKCWDLTLPCIPEADMMDLTDPFPSDKWVLIPRWHEGHGGGAKAENSKRKYWDSILATDHQKGENTKKVRQGTLIGRLDDEWVISNCEQPEEESVQQLLQKKTLEEVLEILNDRVDTRIEQEYYEASLDREIYKGWPLHIFAKYFKKIQMSYQEYPKLLPWLCIGETAATVVQGLEPWLIYDFDGISIEKEFIEQLFANNKKIVKFSDFHGLQEALLETPKGEIPKYLQDIASKFKKTWGTSKVENLLENILILLCAAVHEMQNHMGLKLLNWERLSIWGATYNKAKEAGFQVKFVEQHLNKILYAYVGFGLKKGYNIDPEERVRKLEDELKVIKECLSADKSFEGNPLSHGLFPL</sequence>
<comment type="caution">
    <text evidence="1">The sequence shown here is derived from an EMBL/GenBank/DDBJ whole genome shotgun (WGS) entry which is preliminary data.</text>
</comment>
<gene>
    <name evidence="1" type="ORF">COLO4_29752</name>
</gene>